<evidence type="ECO:0000259" key="2">
    <source>
        <dbReference type="Pfam" id="PF09361"/>
    </source>
</evidence>
<dbReference type="InterPro" id="IPR010234">
    <property type="entry name" value="Phasin_subfam-2"/>
</dbReference>
<organism evidence="3 4">
    <name type="scientific">Zhengella mangrovi</name>
    <dbReference type="NCBI Taxonomy" id="1982044"/>
    <lineage>
        <taxon>Bacteria</taxon>
        <taxon>Pseudomonadati</taxon>
        <taxon>Pseudomonadota</taxon>
        <taxon>Alphaproteobacteria</taxon>
        <taxon>Hyphomicrobiales</taxon>
        <taxon>Notoacmeibacteraceae</taxon>
        <taxon>Zhengella</taxon>
    </lineage>
</organism>
<evidence type="ECO:0000313" key="4">
    <source>
        <dbReference type="Proteomes" id="UP000221168"/>
    </source>
</evidence>
<accession>A0A2G1QM11</accession>
<dbReference type="NCBIfam" id="TIGR01985">
    <property type="entry name" value="phasin_2"/>
    <property type="match status" value="1"/>
</dbReference>
<dbReference type="OrthoDB" id="8479257at2"/>
<keyword evidence="4" id="KW-1185">Reference proteome</keyword>
<feature type="domain" description="Phasin" evidence="2">
    <location>
        <begin position="42"/>
        <end position="138"/>
    </location>
</feature>
<dbReference type="EMBL" id="PDVP01000009">
    <property type="protein sequence ID" value="PHP66258.1"/>
    <property type="molecule type" value="Genomic_DNA"/>
</dbReference>
<name>A0A2G1QM11_9HYPH</name>
<dbReference type="Proteomes" id="UP000221168">
    <property type="component" value="Unassembled WGS sequence"/>
</dbReference>
<sequence length="150" mass="16387">MTKATKTAETIEFPAFDAAKATDQMRSFAEKGVEQTQEAYAKMKANAEEAQKMVEDSVETVRGAVKDVSMKTIAAMRANAEAGFAHMEALMGVKSLSDFVELQSAYVRKQTEMATEQAKDMQSVTTKAVEDVSKPAKTAFEKAVKEFKVA</sequence>
<protein>
    <submittedName>
        <fullName evidence="3">Phasin</fullName>
    </submittedName>
</protein>
<dbReference type="AlphaFoldDB" id="A0A2G1QM11"/>
<dbReference type="InterPro" id="IPR018968">
    <property type="entry name" value="Phasin"/>
</dbReference>
<reference evidence="3 4" key="1">
    <citation type="submission" date="2017-10" db="EMBL/GenBank/DDBJ databases">
        <title>Sedimentibacterium mangrovi gen. nov., sp. nov., a novel member of family Phyllobacteriacea isolated from mangrove sediment.</title>
        <authorList>
            <person name="Liao H."/>
            <person name="Tian Y."/>
        </authorList>
    </citation>
    <scope>NUCLEOTIDE SEQUENCE [LARGE SCALE GENOMIC DNA]</scope>
    <source>
        <strain evidence="3 4">X9-2-2</strain>
    </source>
</reference>
<dbReference type="Pfam" id="PF09361">
    <property type="entry name" value="Phasin_2"/>
    <property type="match status" value="1"/>
</dbReference>
<gene>
    <name evidence="3" type="ORF">CSC94_15115</name>
</gene>
<dbReference type="RefSeq" id="WP_099307189.1">
    <property type="nucleotide sequence ID" value="NZ_PDVP01000009.1"/>
</dbReference>
<keyword evidence="1" id="KW-0175">Coiled coil</keyword>
<evidence type="ECO:0000313" key="3">
    <source>
        <dbReference type="EMBL" id="PHP66258.1"/>
    </source>
</evidence>
<comment type="caution">
    <text evidence="3">The sequence shown here is derived from an EMBL/GenBank/DDBJ whole genome shotgun (WGS) entry which is preliminary data.</text>
</comment>
<proteinExistence type="predicted"/>
<feature type="coiled-coil region" evidence="1">
    <location>
        <begin position="33"/>
        <end position="60"/>
    </location>
</feature>
<evidence type="ECO:0000256" key="1">
    <source>
        <dbReference type="SAM" id="Coils"/>
    </source>
</evidence>